<dbReference type="PRINTS" id="PR00260">
    <property type="entry name" value="CHEMTRNSDUCR"/>
</dbReference>
<dbReference type="PANTHER" id="PTHR43531">
    <property type="entry name" value="PROTEIN ICFG"/>
    <property type="match status" value="1"/>
</dbReference>
<keyword evidence="5" id="KW-0175">Coiled coil</keyword>
<evidence type="ECO:0000313" key="11">
    <source>
        <dbReference type="EMBL" id="GAN79518.1"/>
    </source>
</evidence>
<dbReference type="AlphaFoldDB" id="A0A0D6PE84"/>
<dbReference type="GO" id="GO:0004888">
    <property type="term" value="F:transmembrane signaling receptor activity"/>
    <property type="evidence" value="ECO:0007669"/>
    <property type="project" value="InterPro"/>
</dbReference>
<evidence type="ECO:0000256" key="5">
    <source>
        <dbReference type="SAM" id="Coils"/>
    </source>
</evidence>
<evidence type="ECO:0000256" key="2">
    <source>
        <dbReference type="ARBA" id="ARBA00022500"/>
    </source>
</evidence>
<evidence type="ECO:0000256" key="6">
    <source>
        <dbReference type="SAM" id="MobiDB-lite"/>
    </source>
</evidence>
<dbReference type="EMBL" id="BANC01000022">
    <property type="protein sequence ID" value="GAN79518.1"/>
    <property type="molecule type" value="Genomic_DNA"/>
</dbReference>
<feature type="domain" description="PAC" evidence="9">
    <location>
        <begin position="81"/>
        <end position="133"/>
    </location>
</feature>
<dbReference type="RefSeq" id="WP_048877973.1">
    <property type="nucleotide sequence ID" value="NZ_BANC01000022.1"/>
</dbReference>
<feature type="region of interest" description="Disordered" evidence="6">
    <location>
        <begin position="548"/>
        <end position="602"/>
    </location>
</feature>
<evidence type="ECO:0000256" key="4">
    <source>
        <dbReference type="PROSITE-ProRule" id="PRU00284"/>
    </source>
</evidence>
<comment type="similarity">
    <text evidence="3">Belongs to the methyl-accepting chemotaxis (MCP) protein family.</text>
</comment>
<reference evidence="11 12" key="1">
    <citation type="submission" date="2012-11" db="EMBL/GenBank/DDBJ databases">
        <title>Whole genome sequence of Acidocella aminolytica 101 = DSM 11237.</title>
        <authorList>
            <person name="Azuma Y."/>
            <person name="Higashiura N."/>
            <person name="Hirakawa H."/>
            <person name="Matsushita K."/>
        </authorList>
    </citation>
    <scope>NUCLEOTIDE SEQUENCE [LARGE SCALE GENOMIC DNA]</scope>
    <source>
        <strain evidence="12">101 / DSM 11237</strain>
    </source>
</reference>
<dbReference type="NCBIfam" id="TIGR00229">
    <property type="entry name" value="sensory_box"/>
    <property type="match status" value="2"/>
</dbReference>
<feature type="domain" description="Methyl-accepting transducer" evidence="7">
    <location>
        <begin position="301"/>
        <end position="530"/>
    </location>
</feature>
<dbReference type="GO" id="GO:0006935">
    <property type="term" value="P:chemotaxis"/>
    <property type="evidence" value="ECO:0007669"/>
    <property type="project" value="UniProtKB-KW"/>
</dbReference>
<dbReference type="InterPro" id="IPR001610">
    <property type="entry name" value="PAC"/>
</dbReference>
<dbReference type="PROSITE" id="PS50111">
    <property type="entry name" value="CHEMOTAXIS_TRANSDUC_2"/>
    <property type="match status" value="1"/>
</dbReference>
<accession>A0A0D6PE84</accession>
<dbReference type="Pfam" id="PF00015">
    <property type="entry name" value="MCPsignal"/>
    <property type="match status" value="1"/>
</dbReference>
<dbReference type="CDD" id="cd00130">
    <property type="entry name" value="PAS"/>
    <property type="match status" value="2"/>
</dbReference>
<evidence type="ECO:0000259" key="8">
    <source>
        <dbReference type="PROSITE" id="PS50112"/>
    </source>
</evidence>
<dbReference type="SUPFAM" id="SSF58104">
    <property type="entry name" value="Methyl-accepting chemotaxis protein (MCP) signaling domain"/>
    <property type="match status" value="1"/>
</dbReference>
<dbReference type="InterPro" id="IPR013655">
    <property type="entry name" value="PAS_fold_3"/>
</dbReference>
<dbReference type="SMART" id="SM00091">
    <property type="entry name" value="PAS"/>
    <property type="match status" value="2"/>
</dbReference>
<dbReference type="SMART" id="SM00283">
    <property type="entry name" value="MA"/>
    <property type="match status" value="1"/>
</dbReference>
<sequence>MFRFIETNTQATLKALSLSLAIIEFSPDGTILTANDNFCRLLGYNLSEIKGKHHSLFVDPAYAQSAEYQEFWKKLRRGEYEATEYRRIAKDGHEVWLQASYNPVRNSRGTVVKVIKQATDVTADKLRIAAETAILDAISRAQAMIEFTVDGKIITANENFLKAMGYRLDEIKGQKHRIFVEQNYGQSPEYAEFWKKLASGEYIAAEFKRIGKGGKQVWLQASYNPIFDLNNKVVKVVKFATDVTDRVRAVNGITTGLKELASKNLKYRIIENFSVDFQEVRQDFNSSLEQLESTMAAISASIQNVKSSSGEISQASDDLSRRTEQQAASLEETAAALDQITTTVANTAESAGEARNVVNLAKDDAERSAIVVTDTVNAMTEIEHSSSQISNIIGVIDEIAFQTNLLALNAGVEAARAGDAGRGFAVVATEVRALAQRSAEAAKEIKALISSSTQQVATGVALVGKTGKALQGIAEHVTKLNGMISEITASTREQSSGLSQVNVAVNEMDQVTQKNAAMVEETTAASHSLTQEARELAGLVGQFHIGATSRAQPSVEPELSRKPTKLHAQERHSRVQHSIPKRPLGNSGDLVAVGAEPSWDEF</sequence>
<dbReference type="GO" id="GO:0016020">
    <property type="term" value="C:membrane"/>
    <property type="evidence" value="ECO:0007669"/>
    <property type="project" value="UniProtKB-SubCell"/>
</dbReference>
<dbReference type="Proteomes" id="UP000032668">
    <property type="component" value="Unassembled WGS sequence"/>
</dbReference>
<feature type="domain" description="PAS" evidence="8">
    <location>
        <begin position="5"/>
        <end position="52"/>
    </location>
</feature>
<feature type="domain" description="PAC" evidence="9">
    <location>
        <begin position="203"/>
        <end position="255"/>
    </location>
</feature>
<comment type="caution">
    <text evidence="11">The sequence shown here is derived from an EMBL/GenBank/DDBJ whole genome shotgun (WGS) entry which is preliminary data.</text>
</comment>
<dbReference type="SMART" id="SM00086">
    <property type="entry name" value="PAC"/>
    <property type="match status" value="2"/>
</dbReference>
<evidence type="ECO:0000256" key="1">
    <source>
        <dbReference type="ARBA" id="ARBA00004370"/>
    </source>
</evidence>
<dbReference type="PROSITE" id="PS50113">
    <property type="entry name" value="PAC"/>
    <property type="match status" value="2"/>
</dbReference>
<dbReference type="InterPro" id="IPR004089">
    <property type="entry name" value="MCPsignal_dom"/>
</dbReference>
<evidence type="ECO:0000256" key="3">
    <source>
        <dbReference type="ARBA" id="ARBA00029447"/>
    </source>
</evidence>
<dbReference type="InterPro" id="IPR051310">
    <property type="entry name" value="MCP_chemotaxis"/>
</dbReference>
<dbReference type="InterPro" id="IPR000700">
    <property type="entry name" value="PAS-assoc_C"/>
</dbReference>
<dbReference type="InterPro" id="IPR000014">
    <property type="entry name" value="PAS"/>
</dbReference>
<dbReference type="SUPFAM" id="SSF55785">
    <property type="entry name" value="PYP-like sensor domain (PAS domain)"/>
    <property type="match status" value="2"/>
</dbReference>
<dbReference type="FunFam" id="1.10.287.950:FF:000001">
    <property type="entry name" value="Methyl-accepting chemotaxis sensory transducer"/>
    <property type="match status" value="1"/>
</dbReference>
<dbReference type="Gene3D" id="1.10.287.950">
    <property type="entry name" value="Methyl-accepting chemotaxis protein"/>
    <property type="match status" value="1"/>
</dbReference>
<organism evidence="11 12">
    <name type="scientific">Acidocella aminolytica 101 = DSM 11237</name>
    <dbReference type="NCBI Taxonomy" id="1120923"/>
    <lineage>
        <taxon>Bacteria</taxon>
        <taxon>Pseudomonadati</taxon>
        <taxon>Pseudomonadota</taxon>
        <taxon>Alphaproteobacteria</taxon>
        <taxon>Acetobacterales</taxon>
        <taxon>Acidocellaceae</taxon>
        <taxon>Acidocella</taxon>
    </lineage>
</organism>
<keyword evidence="4" id="KW-0807">Transducer</keyword>
<protein>
    <submittedName>
        <fullName evidence="11">Chemotaxis sensory transducer McpH</fullName>
    </submittedName>
</protein>
<dbReference type="STRING" id="1120923.SAMN02746095_02924"/>
<evidence type="ECO:0000259" key="7">
    <source>
        <dbReference type="PROSITE" id="PS50111"/>
    </source>
</evidence>
<keyword evidence="12" id="KW-1185">Reference proteome</keyword>
<dbReference type="GO" id="GO:0007165">
    <property type="term" value="P:signal transduction"/>
    <property type="evidence" value="ECO:0007669"/>
    <property type="project" value="UniProtKB-KW"/>
</dbReference>
<dbReference type="Gene3D" id="3.30.450.20">
    <property type="entry name" value="PAS domain"/>
    <property type="match status" value="2"/>
</dbReference>
<dbReference type="PROSITE" id="PS50885">
    <property type="entry name" value="HAMP"/>
    <property type="match status" value="1"/>
</dbReference>
<keyword evidence="2" id="KW-0145">Chemotaxis</keyword>
<dbReference type="PANTHER" id="PTHR43531:SF11">
    <property type="entry name" value="METHYL-ACCEPTING CHEMOTAXIS PROTEIN 3"/>
    <property type="match status" value="1"/>
</dbReference>
<feature type="domain" description="HAMP" evidence="10">
    <location>
        <begin position="244"/>
        <end position="296"/>
    </location>
</feature>
<dbReference type="InterPro" id="IPR035965">
    <property type="entry name" value="PAS-like_dom_sf"/>
</dbReference>
<dbReference type="InterPro" id="IPR004090">
    <property type="entry name" value="Chemotax_Me-accpt_rcpt"/>
</dbReference>
<evidence type="ECO:0000259" key="10">
    <source>
        <dbReference type="PROSITE" id="PS50885"/>
    </source>
</evidence>
<feature type="coiled-coil region" evidence="5">
    <location>
        <begin position="288"/>
        <end position="340"/>
    </location>
</feature>
<comment type="subcellular location">
    <subcellularLocation>
        <location evidence="1">Membrane</location>
    </subcellularLocation>
</comment>
<evidence type="ECO:0000259" key="9">
    <source>
        <dbReference type="PROSITE" id="PS50113"/>
    </source>
</evidence>
<proteinExistence type="inferred from homology"/>
<dbReference type="Pfam" id="PF08447">
    <property type="entry name" value="PAS_3"/>
    <property type="match status" value="2"/>
</dbReference>
<dbReference type="PROSITE" id="PS50112">
    <property type="entry name" value="PAS"/>
    <property type="match status" value="1"/>
</dbReference>
<dbReference type="CDD" id="cd11386">
    <property type="entry name" value="MCP_signal"/>
    <property type="match status" value="1"/>
</dbReference>
<gene>
    <name evidence="11" type="ORF">Aam_022_005</name>
</gene>
<dbReference type="InterPro" id="IPR003660">
    <property type="entry name" value="HAMP_dom"/>
</dbReference>
<evidence type="ECO:0000313" key="12">
    <source>
        <dbReference type="Proteomes" id="UP000032668"/>
    </source>
</evidence>
<name>A0A0D6PE84_9PROT</name>
<dbReference type="OrthoDB" id="9765776at2"/>